<organism evidence="1 2">
    <name type="scientific">Actinocatenispora sera</name>
    <dbReference type="NCBI Taxonomy" id="390989"/>
    <lineage>
        <taxon>Bacteria</taxon>
        <taxon>Bacillati</taxon>
        <taxon>Actinomycetota</taxon>
        <taxon>Actinomycetes</taxon>
        <taxon>Micromonosporales</taxon>
        <taxon>Micromonosporaceae</taxon>
        <taxon>Actinocatenispora</taxon>
    </lineage>
</organism>
<proteinExistence type="predicted"/>
<reference evidence="1" key="1">
    <citation type="submission" date="2020-08" db="EMBL/GenBank/DDBJ databases">
        <title>Whole genome shotgun sequence of Actinocatenispora sera NBRC 101916.</title>
        <authorList>
            <person name="Komaki H."/>
            <person name="Tamura T."/>
        </authorList>
    </citation>
    <scope>NUCLEOTIDE SEQUENCE</scope>
    <source>
        <strain evidence="1">NBRC 101916</strain>
    </source>
</reference>
<gene>
    <name evidence="1" type="ORF">Asera_49580</name>
</gene>
<dbReference type="AlphaFoldDB" id="A0A810L5L3"/>
<dbReference type="Proteomes" id="UP000680750">
    <property type="component" value="Chromosome"/>
</dbReference>
<keyword evidence="2" id="KW-1185">Reference proteome</keyword>
<evidence type="ECO:0000313" key="2">
    <source>
        <dbReference type="Proteomes" id="UP000680750"/>
    </source>
</evidence>
<accession>A0A810L5L3</accession>
<sequence>MHEDAPPFSGSAFTAEPVDGVPEFLIGDGPGYDGAIRLSEGAEIWRIAANGDEQLVAVFHGGVWTQLTNK</sequence>
<dbReference type="EMBL" id="AP023354">
    <property type="protein sequence ID" value="BCJ30850.1"/>
    <property type="molecule type" value="Genomic_DNA"/>
</dbReference>
<name>A0A810L5L3_9ACTN</name>
<protein>
    <submittedName>
        <fullName evidence="1">Uncharacterized protein</fullName>
    </submittedName>
</protein>
<dbReference type="KEGG" id="aser:Asera_49580"/>
<evidence type="ECO:0000313" key="1">
    <source>
        <dbReference type="EMBL" id="BCJ30850.1"/>
    </source>
</evidence>